<dbReference type="EMBL" id="CAEZWW010000207">
    <property type="protein sequence ID" value="CAB4683714.1"/>
    <property type="molecule type" value="Genomic_DNA"/>
</dbReference>
<reference evidence="2" key="1">
    <citation type="submission" date="2020-05" db="EMBL/GenBank/DDBJ databases">
        <authorList>
            <person name="Chiriac C."/>
            <person name="Salcher M."/>
            <person name="Ghai R."/>
            <person name="Kavagutti S V."/>
        </authorList>
    </citation>
    <scope>NUCLEOTIDE SEQUENCE</scope>
</reference>
<name>A0A6J6U388_9ZZZZ</name>
<accession>A0A6J6U388</accession>
<protein>
    <submittedName>
        <fullName evidence="2">Unannotated protein</fullName>
    </submittedName>
</protein>
<proteinExistence type="predicted"/>
<evidence type="ECO:0000313" key="1">
    <source>
        <dbReference type="EMBL" id="CAB4683714.1"/>
    </source>
</evidence>
<dbReference type="AlphaFoldDB" id="A0A6J6U388"/>
<organism evidence="2">
    <name type="scientific">freshwater metagenome</name>
    <dbReference type="NCBI Taxonomy" id="449393"/>
    <lineage>
        <taxon>unclassified sequences</taxon>
        <taxon>metagenomes</taxon>
        <taxon>ecological metagenomes</taxon>
    </lineage>
</organism>
<sequence>MNQFGPIGEDVGGFTGLVHPIWRAPAYVGTLGGRTSSSVPELGLGVRFRPGNTALKMHKKL</sequence>
<dbReference type="EMBL" id="CAEZZA010000143">
    <property type="protein sequence ID" value="CAB4753966.1"/>
    <property type="molecule type" value="Genomic_DNA"/>
</dbReference>
<gene>
    <name evidence="1" type="ORF">UFOPK2310_01397</name>
    <name evidence="2" type="ORF">UFOPK2809_01027</name>
</gene>
<evidence type="ECO:0000313" key="2">
    <source>
        <dbReference type="EMBL" id="CAB4753966.1"/>
    </source>
</evidence>